<organism evidence="1 2">
    <name type="scientific">Rugosimonospora africana</name>
    <dbReference type="NCBI Taxonomy" id="556532"/>
    <lineage>
        <taxon>Bacteria</taxon>
        <taxon>Bacillati</taxon>
        <taxon>Actinomycetota</taxon>
        <taxon>Actinomycetes</taxon>
        <taxon>Micromonosporales</taxon>
        <taxon>Micromonosporaceae</taxon>
        <taxon>Rugosimonospora</taxon>
    </lineage>
</organism>
<dbReference type="EMBL" id="BONZ01000075">
    <property type="protein sequence ID" value="GIH18918.1"/>
    <property type="molecule type" value="Genomic_DNA"/>
</dbReference>
<keyword evidence="2" id="KW-1185">Reference proteome</keyword>
<dbReference type="Proteomes" id="UP000642748">
    <property type="component" value="Unassembled WGS sequence"/>
</dbReference>
<gene>
    <name evidence="1" type="ORF">Raf01_70900</name>
</gene>
<reference evidence="1" key="1">
    <citation type="submission" date="2021-01" db="EMBL/GenBank/DDBJ databases">
        <title>Whole genome shotgun sequence of Rugosimonospora africana NBRC 104875.</title>
        <authorList>
            <person name="Komaki H."/>
            <person name="Tamura T."/>
        </authorList>
    </citation>
    <scope>NUCLEOTIDE SEQUENCE</scope>
    <source>
        <strain evidence="1">NBRC 104875</strain>
    </source>
</reference>
<name>A0A8J3QXY1_9ACTN</name>
<protein>
    <submittedName>
        <fullName evidence="1">Uncharacterized protein</fullName>
    </submittedName>
</protein>
<accession>A0A8J3QXY1</accession>
<evidence type="ECO:0000313" key="1">
    <source>
        <dbReference type="EMBL" id="GIH18918.1"/>
    </source>
</evidence>
<dbReference type="RefSeq" id="WP_203922414.1">
    <property type="nucleotide sequence ID" value="NZ_BONZ01000075.1"/>
</dbReference>
<sequence length="54" mass="5535">MTILNMASTAGLMAHAGRVLAHRQAGADHVCLHIVGAGSGMPLPEERELATLAS</sequence>
<comment type="caution">
    <text evidence="1">The sequence shown here is derived from an EMBL/GenBank/DDBJ whole genome shotgun (WGS) entry which is preliminary data.</text>
</comment>
<proteinExistence type="predicted"/>
<dbReference type="AlphaFoldDB" id="A0A8J3QXY1"/>
<evidence type="ECO:0000313" key="2">
    <source>
        <dbReference type="Proteomes" id="UP000642748"/>
    </source>
</evidence>